<keyword evidence="2" id="KW-1185">Reference proteome</keyword>
<dbReference type="EMBL" id="CM044705">
    <property type="protein sequence ID" value="KAI5664504.1"/>
    <property type="molecule type" value="Genomic_DNA"/>
</dbReference>
<sequence length="147" mass="16873">MEEVPAHVHPSPIVPDILTRQHEHRFGLIWSGDLETCFTDLQCRCFGRNIFKCYSTAPRRLVDLIDSTGLEGVFRYGYIGLDHALITALVERWRPETHTFHMTCGEVTITLQDLDPEKWTLLHDGGHRHVCRENGSRANTYVPEICS</sequence>
<accession>A0ACC0AVD8</accession>
<reference evidence="2" key="1">
    <citation type="journal article" date="2023" name="Nat. Plants">
        <title>Single-cell RNA sequencing provides a high-resolution roadmap for understanding the multicellular compartmentation of specialized metabolism.</title>
        <authorList>
            <person name="Sun S."/>
            <person name="Shen X."/>
            <person name="Li Y."/>
            <person name="Li Y."/>
            <person name="Wang S."/>
            <person name="Li R."/>
            <person name="Zhang H."/>
            <person name="Shen G."/>
            <person name="Guo B."/>
            <person name="Wei J."/>
            <person name="Xu J."/>
            <person name="St-Pierre B."/>
            <person name="Chen S."/>
            <person name="Sun C."/>
        </authorList>
    </citation>
    <scope>NUCLEOTIDE SEQUENCE [LARGE SCALE GENOMIC DNA]</scope>
</reference>
<evidence type="ECO:0000313" key="1">
    <source>
        <dbReference type="EMBL" id="KAI5664504.1"/>
    </source>
</evidence>
<proteinExistence type="predicted"/>
<name>A0ACC0AVD8_CATRO</name>
<comment type="caution">
    <text evidence="1">The sequence shown here is derived from an EMBL/GenBank/DDBJ whole genome shotgun (WGS) entry which is preliminary data.</text>
</comment>
<organism evidence="1 2">
    <name type="scientific">Catharanthus roseus</name>
    <name type="common">Madagascar periwinkle</name>
    <name type="synonym">Vinca rosea</name>
    <dbReference type="NCBI Taxonomy" id="4058"/>
    <lineage>
        <taxon>Eukaryota</taxon>
        <taxon>Viridiplantae</taxon>
        <taxon>Streptophyta</taxon>
        <taxon>Embryophyta</taxon>
        <taxon>Tracheophyta</taxon>
        <taxon>Spermatophyta</taxon>
        <taxon>Magnoliopsida</taxon>
        <taxon>eudicotyledons</taxon>
        <taxon>Gunneridae</taxon>
        <taxon>Pentapetalae</taxon>
        <taxon>asterids</taxon>
        <taxon>lamiids</taxon>
        <taxon>Gentianales</taxon>
        <taxon>Apocynaceae</taxon>
        <taxon>Rauvolfioideae</taxon>
        <taxon>Vinceae</taxon>
        <taxon>Catharanthinae</taxon>
        <taxon>Catharanthus</taxon>
    </lineage>
</organism>
<evidence type="ECO:0000313" key="2">
    <source>
        <dbReference type="Proteomes" id="UP001060085"/>
    </source>
</evidence>
<dbReference type="Proteomes" id="UP001060085">
    <property type="component" value="Linkage Group LG05"/>
</dbReference>
<gene>
    <name evidence="1" type="ORF">M9H77_23827</name>
</gene>
<protein>
    <submittedName>
        <fullName evidence="1">Uncharacterized protein</fullName>
    </submittedName>
</protein>